<keyword evidence="5" id="KW-1185">Reference proteome</keyword>
<dbReference type="RefSeq" id="WP_260796064.1">
    <property type="nucleotide sequence ID" value="NZ_CP093313.1"/>
</dbReference>
<dbReference type="AlphaFoldDB" id="A0A9J7BUX4"/>
<dbReference type="Gene3D" id="3.90.182.10">
    <property type="entry name" value="Toxin - Anthrax Protective Antigen,domain 1"/>
    <property type="match status" value="1"/>
</dbReference>
<reference evidence="4" key="1">
    <citation type="submission" date="2021-04" db="EMBL/GenBank/DDBJ databases">
        <title>Phylogenetic analysis of Acidobacteriaceae.</title>
        <authorList>
            <person name="Qiu L."/>
            <person name="Zhang Q."/>
        </authorList>
    </citation>
    <scope>NUCLEOTIDE SEQUENCE</scope>
    <source>
        <strain evidence="4">DSM 25168</strain>
    </source>
</reference>
<feature type="region of interest" description="Disordered" evidence="1">
    <location>
        <begin position="78"/>
        <end position="101"/>
    </location>
</feature>
<gene>
    <name evidence="4" type="ORF">MOP44_10875</name>
</gene>
<dbReference type="KEGG" id="orp:MOP44_10875"/>
<organism evidence="4 5">
    <name type="scientific">Occallatibacter riparius</name>
    <dbReference type="NCBI Taxonomy" id="1002689"/>
    <lineage>
        <taxon>Bacteria</taxon>
        <taxon>Pseudomonadati</taxon>
        <taxon>Acidobacteriota</taxon>
        <taxon>Terriglobia</taxon>
        <taxon>Terriglobales</taxon>
        <taxon>Acidobacteriaceae</taxon>
        <taxon>Occallatibacter</taxon>
    </lineage>
</organism>
<feature type="region of interest" description="Disordered" evidence="1">
    <location>
        <begin position="329"/>
        <end position="378"/>
    </location>
</feature>
<dbReference type="EMBL" id="CP093313">
    <property type="protein sequence ID" value="UWZ86424.1"/>
    <property type="molecule type" value="Genomic_DNA"/>
</dbReference>
<feature type="compositionally biased region" description="Basic and acidic residues" evidence="1">
    <location>
        <begin position="354"/>
        <end position="369"/>
    </location>
</feature>
<evidence type="ECO:0000256" key="2">
    <source>
        <dbReference type="SAM" id="SignalP"/>
    </source>
</evidence>
<protein>
    <submittedName>
        <fullName evidence="4">PA14 domain-containing protein</fullName>
    </submittedName>
</protein>
<evidence type="ECO:0000259" key="3">
    <source>
        <dbReference type="PROSITE" id="PS51820"/>
    </source>
</evidence>
<dbReference type="InterPro" id="IPR037524">
    <property type="entry name" value="PA14/GLEYA"/>
</dbReference>
<proteinExistence type="predicted"/>
<feature type="signal peptide" evidence="2">
    <location>
        <begin position="1"/>
        <end position="20"/>
    </location>
</feature>
<dbReference type="InterPro" id="IPR011658">
    <property type="entry name" value="PA14_dom"/>
</dbReference>
<dbReference type="SMART" id="SM00758">
    <property type="entry name" value="PA14"/>
    <property type="match status" value="1"/>
</dbReference>
<dbReference type="Proteomes" id="UP001059380">
    <property type="component" value="Chromosome"/>
</dbReference>
<feature type="chain" id="PRO_5039936897" evidence="2">
    <location>
        <begin position="21"/>
        <end position="555"/>
    </location>
</feature>
<dbReference type="PROSITE" id="PS51820">
    <property type="entry name" value="PA14"/>
    <property type="match status" value="1"/>
</dbReference>
<feature type="domain" description="PA14" evidence="3">
    <location>
        <begin position="391"/>
        <end position="544"/>
    </location>
</feature>
<evidence type="ECO:0000256" key="1">
    <source>
        <dbReference type="SAM" id="MobiDB-lite"/>
    </source>
</evidence>
<evidence type="ECO:0000313" key="5">
    <source>
        <dbReference type="Proteomes" id="UP001059380"/>
    </source>
</evidence>
<sequence length="555" mass="60527">MRRHLLEVLLLALLVRPLLATPLAAQTAPAGTPHDQNPQGDTAIPTFRIVTREVLVDVIALDRHNKPVLDLKPDELEVSESTQLEPNKKHSRFSRASTAQRSLDPITSLSLFDPNNPASAQRDTPTGFRILASCLERSTVHYLLAIHPGPSGSTSGYHQITITSRRPDTRLFYRHHYYVGLAASASEAPALKQQNVDALLQQSACYYPVAPLSISLHARLIDTGRTDVVRYLVSVDANSLAFLTLDSNGTARTSAGLQRSVAVDYGACNFDADGKPASYFHAPLEQVLTSADYARALDRGFPHILEFPASSHIALTRIVARDRATGNMGAADLTLPQPQQRPASQAAPVATSQTKDRQPRETSGGRDGQKAPPVWDQPARGTIGSFGSIVPAAHSFCGDVYELARPSDRLPDFRALDPIGAIYTPSLDVPNQFFQNTSGIPGVTPRTNLFGIDYHASFWITTPGEYRFHMASDDGALLEIDDKQIIDIDGLHEMSEGSASVRLEQGQHTVHVPYYQGAVVSVALQLWIKPPGASNWALFDLRDYSPPAVTESRTR</sequence>
<name>A0A9J7BUX4_9BACT</name>
<evidence type="ECO:0000313" key="4">
    <source>
        <dbReference type="EMBL" id="UWZ86424.1"/>
    </source>
</evidence>
<keyword evidence="2" id="KW-0732">Signal</keyword>
<accession>A0A9J7BUX4</accession>
<dbReference type="SUPFAM" id="SSF56988">
    <property type="entry name" value="Anthrax protective antigen"/>
    <property type="match status" value="1"/>
</dbReference>
<feature type="compositionally biased region" description="Low complexity" evidence="1">
    <location>
        <begin position="336"/>
        <end position="350"/>
    </location>
</feature>
<dbReference type="Pfam" id="PF07691">
    <property type="entry name" value="PA14"/>
    <property type="match status" value="1"/>
</dbReference>